<name>X1ERM5_9ZZZZ</name>
<feature type="domain" description="3-dehydroquinate synthase N-terminal" evidence="1">
    <location>
        <begin position="3"/>
        <end position="57"/>
    </location>
</feature>
<proteinExistence type="predicted"/>
<dbReference type="InterPro" id="IPR030960">
    <property type="entry name" value="DHQS/DOIS_N"/>
</dbReference>
<dbReference type="GO" id="GO:0003856">
    <property type="term" value="F:3-dehydroquinate synthase activity"/>
    <property type="evidence" value="ECO:0007669"/>
    <property type="project" value="InterPro"/>
</dbReference>
<feature type="non-terminal residue" evidence="2">
    <location>
        <position position="170"/>
    </location>
</feature>
<protein>
    <recommendedName>
        <fullName evidence="1">3-dehydroquinate synthase N-terminal domain-containing protein</fullName>
    </recommendedName>
</protein>
<evidence type="ECO:0000313" key="2">
    <source>
        <dbReference type="EMBL" id="GAH11298.1"/>
    </source>
</evidence>
<feature type="non-terminal residue" evidence="2">
    <location>
        <position position="1"/>
    </location>
</feature>
<dbReference type="GO" id="GO:0016491">
    <property type="term" value="F:oxidoreductase activity"/>
    <property type="evidence" value="ECO:0007669"/>
    <property type="project" value="InterPro"/>
</dbReference>
<comment type="caution">
    <text evidence="2">The sequence shown here is derived from an EMBL/GenBank/DDBJ whole genome shotgun (WGS) entry which is preliminary data.</text>
</comment>
<dbReference type="EMBL" id="BART01036472">
    <property type="protein sequence ID" value="GAH11298.1"/>
    <property type="molecule type" value="Genomic_DNA"/>
</dbReference>
<dbReference type="Pfam" id="PF01959">
    <property type="entry name" value="DHQS"/>
    <property type="match status" value="1"/>
</dbReference>
<accession>X1ERM5</accession>
<organism evidence="2">
    <name type="scientific">marine sediment metagenome</name>
    <dbReference type="NCBI Taxonomy" id="412755"/>
    <lineage>
        <taxon>unclassified sequences</taxon>
        <taxon>metagenomes</taxon>
        <taxon>ecological metagenomes</taxon>
    </lineage>
</organism>
<evidence type="ECO:0000259" key="1">
    <source>
        <dbReference type="Pfam" id="PF01959"/>
    </source>
</evidence>
<gene>
    <name evidence="2" type="ORF">S01H4_61491</name>
</gene>
<sequence length="170" mass="19625">QDKNIGVFLELKTKDDELKVVDLAKKGLNFIIVQAKDWKIIPFENLIARLHSIDTKLSSVMIYHIILYETNSGKLILDIVFKEIIGDDSLFTGFISALKSFGADILKNQPKNINMIKFDNLIIKIFTIAELNIDVVILFDPEPEFYKIVNDILPKIETIVFEYETLFTEW</sequence>
<reference evidence="2" key="1">
    <citation type="journal article" date="2014" name="Front. Microbiol.">
        <title>High frequency of phylogenetically diverse reductive dehalogenase-homologous genes in deep subseafloor sedimentary metagenomes.</title>
        <authorList>
            <person name="Kawai M."/>
            <person name="Futagami T."/>
            <person name="Toyoda A."/>
            <person name="Takaki Y."/>
            <person name="Nishi S."/>
            <person name="Hori S."/>
            <person name="Arai W."/>
            <person name="Tsubouchi T."/>
            <person name="Morono Y."/>
            <person name="Uchiyama I."/>
            <person name="Ito T."/>
            <person name="Fujiyama A."/>
            <person name="Inagaki F."/>
            <person name="Takami H."/>
        </authorList>
    </citation>
    <scope>NUCLEOTIDE SEQUENCE</scope>
    <source>
        <strain evidence="2">Expedition CK06-06</strain>
    </source>
</reference>
<dbReference type="AlphaFoldDB" id="X1ERM5"/>
<dbReference type="GO" id="GO:0009073">
    <property type="term" value="P:aromatic amino acid family biosynthetic process"/>
    <property type="evidence" value="ECO:0007669"/>
    <property type="project" value="InterPro"/>
</dbReference>